<name>A0ACC7NUJ9_9BACL</name>
<protein>
    <submittedName>
        <fullName evidence="1">ABC transporter substrate-binding protein</fullName>
    </submittedName>
</protein>
<evidence type="ECO:0000313" key="2">
    <source>
        <dbReference type="Proteomes" id="UP001631969"/>
    </source>
</evidence>
<proteinExistence type="predicted"/>
<evidence type="ECO:0000313" key="1">
    <source>
        <dbReference type="EMBL" id="MFM9328378.1"/>
    </source>
</evidence>
<accession>A0ACC7NUJ9</accession>
<gene>
    <name evidence="1" type="ORF">ACI1P1_08780</name>
</gene>
<reference evidence="1" key="1">
    <citation type="submission" date="2024-12" db="EMBL/GenBank/DDBJ databases">
        <authorList>
            <person name="Wu N."/>
        </authorList>
    </citation>
    <scope>NUCLEOTIDE SEQUENCE</scope>
    <source>
        <strain evidence="1">P15</strain>
    </source>
</reference>
<sequence length="462" mass="51738">MSRPKHTLVRICGFLALLLAAGCSSFAVSTPSEPPAAGEGVNITVQIAPFDKPVEITSLQKRITRFREKYPGINVHTDNWQYAPDQIGIRIATNQIATEYNTYASEGRILLQRKWMSDITDLMSRWPHTGELNPVLMKPFTVNGQYSAVPEQGYLMTVTLNKKLFREKGVPLPPLDWTWDEFLEAAVRVSDPERGIAGYVPMTKGNEAGWNWVSFLYAAGGDVAVEADGGIRSALYSEAGLQTLELYRAMKEARVLPTNWVMGYLDAFNHFSLGRGAMIMAGSGDVVDYAVNQGRMKAEELVVYPMPSLAKGGRHTGVFGGNYHVISPYATSGQREWAFSFLTEEMFTETSLQALEEEILDRKRLGQLYVPRLMNYWRPDSVYAGKVQGILDKHENVYRFDPALLRLLDGKEEPLYEAQACYAEIAGVIQDVLTSKTEDPEARLKLASDRLQERVFDQLKGK</sequence>
<dbReference type="EMBL" id="JBJURJ010000005">
    <property type="protein sequence ID" value="MFM9328378.1"/>
    <property type="molecule type" value="Genomic_DNA"/>
</dbReference>
<organism evidence="1 2">
    <name type="scientific">Paenibacillus mesotrionivorans</name>
    <dbReference type="NCBI Taxonomy" id="3160968"/>
    <lineage>
        <taxon>Bacteria</taxon>
        <taxon>Bacillati</taxon>
        <taxon>Bacillota</taxon>
        <taxon>Bacilli</taxon>
        <taxon>Bacillales</taxon>
        <taxon>Paenibacillaceae</taxon>
        <taxon>Paenibacillus</taxon>
    </lineage>
</organism>
<dbReference type="Proteomes" id="UP001631969">
    <property type="component" value="Unassembled WGS sequence"/>
</dbReference>
<keyword evidence="2" id="KW-1185">Reference proteome</keyword>
<comment type="caution">
    <text evidence="1">The sequence shown here is derived from an EMBL/GenBank/DDBJ whole genome shotgun (WGS) entry which is preliminary data.</text>
</comment>